<accession>A0AAV0BTD8</accession>
<proteinExistence type="predicted"/>
<dbReference type="AlphaFoldDB" id="A0AAV0BTD8"/>
<evidence type="ECO:0000313" key="2">
    <source>
        <dbReference type="EMBL" id="CAH7689488.1"/>
    </source>
</evidence>
<feature type="compositionally biased region" description="Low complexity" evidence="1">
    <location>
        <begin position="162"/>
        <end position="171"/>
    </location>
</feature>
<comment type="caution">
    <text evidence="2">The sequence shown here is derived from an EMBL/GenBank/DDBJ whole genome shotgun (WGS) entry which is preliminary data.</text>
</comment>
<dbReference type="Proteomes" id="UP001153365">
    <property type="component" value="Unassembled WGS sequence"/>
</dbReference>
<protein>
    <submittedName>
        <fullName evidence="2">Expressed protein</fullName>
    </submittedName>
</protein>
<feature type="compositionally biased region" description="Polar residues" evidence="1">
    <location>
        <begin position="1"/>
        <end position="14"/>
    </location>
</feature>
<reference evidence="2" key="1">
    <citation type="submission" date="2022-06" db="EMBL/GenBank/DDBJ databases">
        <authorList>
            <consortium name="SYNGENTA / RWTH Aachen University"/>
        </authorList>
    </citation>
    <scope>NUCLEOTIDE SEQUENCE</scope>
</reference>
<feature type="region of interest" description="Disordered" evidence="1">
    <location>
        <begin position="161"/>
        <end position="194"/>
    </location>
</feature>
<sequence>MASFQRSRSSTGSLTDFEHSSPNIFSSSNTTSSLVKSHSTADRLSKIKKKISASIIKPSPSLHSMASYASYQTSQSASGTQGPKDREFKSLTAVKSKSNRADSEIVQRKKSIKIPLTQLFQRPSLNLRDEHPDLTSEKFTSPPLLAQEIFLKPKPTYHYRLSSSASSSAGSPLTDGSAPNLAPQKARSVSLQTEFSQRISKQPLKARLQKSGNSNNFFQRNSHILGCKGEGRYAQDDDDWDFRCQGIQPMIPSRPSVSEIQFFLTAPTPKKLEQLAKSPSASQLHENFHRFDRQISQRSRTVDERFASYNFSIITRSANEEFNNRIHLESNPSSSSSSPIDLNFSHHDQRKFSQHKKNQKSTNKICVEDISGPIILKAPQEIDF</sequence>
<gene>
    <name evidence="2" type="ORF">PPACK8108_LOCUS24573</name>
</gene>
<keyword evidence="3" id="KW-1185">Reference proteome</keyword>
<feature type="region of interest" description="Disordered" evidence="1">
    <location>
        <begin position="1"/>
        <end position="39"/>
    </location>
</feature>
<evidence type="ECO:0000313" key="3">
    <source>
        <dbReference type="Proteomes" id="UP001153365"/>
    </source>
</evidence>
<dbReference type="EMBL" id="CALTRL010006078">
    <property type="protein sequence ID" value="CAH7689488.1"/>
    <property type="molecule type" value="Genomic_DNA"/>
</dbReference>
<feature type="compositionally biased region" description="Low complexity" evidence="1">
    <location>
        <begin position="20"/>
        <end position="38"/>
    </location>
</feature>
<evidence type="ECO:0000256" key="1">
    <source>
        <dbReference type="SAM" id="MobiDB-lite"/>
    </source>
</evidence>
<name>A0AAV0BTD8_PHAPC</name>
<organism evidence="2 3">
    <name type="scientific">Phakopsora pachyrhizi</name>
    <name type="common">Asian soybean rust disease fungus</name>
    <dbReference type="NCBI Taxonomy" id="170000"/>
    <lineage>
        <taxon>Eukaryota</taxon>
        <taxon>Fungi</taxon>
        <taxon>Dikarya</taxon>
        <taxon>Basidiomycota</taxon>
        <taxon>Pucciniomycotina</taxon>
        <taxon>Pucciniomycetes</taxon>
        <taxon>Pucciniales</taxon>
        <taxon>Phakopsoraceae</taxon>
        <taxon>Phakopsora</taxon>
    </lineage>
</organism>